<feature type="region of interest" description="Disordered" evidence="1">
    <location>
        <begin position="211"/>
        <end position="230"/>
    </location>
</feature>
<comment type="caution">
    <text evidence="2">The sequence shown here is derived from an EMBL/GenBank/DDBJ whole genome shotgun (WGS) entry which is preliminary data.</text>
</comment>
<organism evidence="2 3">
    <name type="scientific">Gonium pectorale</name>
    <name type="common">Green alga</name>
    <dbReference type="NCBI Taxonomy" id="33097"/>
    <lineage>
        <taxon>Eukaryota</taxon>
        <taxon>Viridiplantae</taxon>
        <taxon>Chlorophyta</taxon>
        <taxon>core chlorophytes</taxon>
        <taxon>Chlorophyceae</taxon>
        <taxon>CS clade</taxon>
        <taxon>Chlamydomonadales</taxon>
        <taxon>Volvocaceae</taxon>
        <taxon>Gonium</taxon>
    </lineage>
</organism>
<protein>
    <submittedName>
        <fullName evidence="2">Uncharacterized protein</fullName>
    </submittedName>
</protein>
<keyword evidence="3" id="KW-1185">Reference proteome</keyword>
<dbReference type="AlphaFoldDB" id="A0A150GBP1"/>
<evidence type="ECO:0000256" key="1">
    <source>
        <dbReference type="SAM" id="MobiDB-lite"/>
    </source>
</evidence>
<gene>
    <name evidence="2" type="ORF">GPECTOR_40g514</name>
</gene>
<evidence type="ECO:0000313" key="3">
    <source>
        <dbReference type="Proteomes" id="UP000075714"/>
    </source>
</evidence>
<dbReference type="EMBL" id="LSYV01000041">
    <property type="protein sequence ID" value="KXZ46780.1"/>
    <property type="molecule type" value="Genomic_DNA"/>
</dbReference>
<feature type="compositionally biased region" description="Low complexity" evidence="1">
    <location>
        <begin position="220"/>
        <end position="230"/>
    </location>
</feature>
<name>A0A150GBP1_GONPE</name>
<sequence length="230" mass="25945">MQGSDFRAEVNDHIRTLLFRVPGALLYDEAGAVLLRLLALADAMGVSVQAFLKLARDNREIDVLLWEPDSLRAQLDSLASLIGETLPAKRPRELAAALACHRPRLLVDSGAAVLRGRLEMLERYKDQSPTVSRMSQTGYDVQGTAEQLAGWLADDDERVLLLRFRAEHADTWWAQSHDAFYASPKYVPKAFARFFDEWQQEQKCLAMRKQPVRERRRPMATPAVEAAAAQ</sequence>
<proteinExistence type="predicted"/>
<accession>A0A150GBP1</accession>
<reference evidence="3" key="1">
    <citation type="journal article" date="2016" name="Nat. Commun.">
        <title>The Gonium pectorale genome demonstrates co-option of cell cycle regulation during the evolution of multicellularity.</title>
        <authorList>
            <person name="Hanschen E.R."/>
            <person name="Marriage T.N."/>
            <person name="Ferris P.J."/>
            <person name="Hamaji T."/>
            <person name="Toyoda A."/>
            <person name="Fujiyama A."/>
            <person name="Neme R."/>
            <person name="Noguchi H."/>
            <person name="Minakuchi Y."/>
            <person name="Suzuki M."/>
            <person name="Kawai-Toyooka H."/>
            <person name="Smith D.R."/>
            <person name="Sparks H."/>
            <person name="Anderson J."/>
            <person name="Bakaric R."/>
            <person name="Luria V."/>
            <person name="Karger A."/>
            <person name="Kirschner M.W."/>
            <person name="Durand P.M."/>
            <person name="Michod R.E."/>
            <person name="Nozaki H."/>
            <person name="Olson B.J."/>
        </authorList>
    </citation>
    <scope>NUCLEOTIDE SEQUENCE [LARGE SCALE GENOMIC DNA]</scope>
    <source>
        <strain evidence="3">NIES-2863</strain>
    </source>
</reference>
<dbReference type="Proteomes" id="UP000075714">
    <property type="component" value="Unassembled WGS sequence"/>
</dbReference>
<evidence type="ECO:0000313" key="2">
    <source>
        <dbReference type="EMBL" id="KXZ46780.1"/>
    </source>
</evidence>